<comment type="subcellular location">
    <subcellularLocation>
        <location evidence="3">Cytoplasm</location>
    </subcellularLocation>
</comment>
<dbReference type="PRINTS" id="PR01736">
    <property type="entry name" value="PHPHTRNFRASE"/>
</dbReference>
<evidence type="ECO:0000256" key="3">
    <source>
        <dbReference type="ARBA" id="ARBA00004496"/>
    </source>
</evidence>
<evidence type="ECO:0000259" key="14">
    <source>
        <dbReference type="SMART" id="SM00065"/>
    </source>
</evidence>
<dbReference type="SMART" id="SM00065">
    <property type="entry name" value="GAF"/>
    <property type="match status" value="1"/>
</dbReference>
<dbReference type="InterPro" id="IPR050499">
    <property type="entry name" value="PEP-utilizing_PTS_enzyme"/>
</dbReference>
<keyword evidence="6" id="KW-0813">Transport</keyword>
<dbReference type="InterPro" id="IPR006318">
    <property type="entry name" value="PTS_EI-like"/>
</dbReference>
<evidence type="ECO:0000256" key="10">
    <source>
        <dbReference type="ARBA" id="ARBA00022683"/>
    </source>
</evidence>
<feature type="domain" description="GAF" evidence="14">
    <location>
        <begin position="19"/>
        <end position="166"/>
    </location>
</feature>
<keyword evidence="9 15" id="KW-0808">Transferase</keyword>
<dbReference type="Gene3D" id="1.10.274.10">
    <property type="entry name" value="PtsI, HPr-binding domain"/>
    <property type="match status" value="1"/>
</dbReference>
<evidence type="ECO:0000256" key="13">
    <source>
        <dbReference type="ARBA" id="ARBA00022842"/>
    </source>
</evidence>
<dbReference type="RefSeq" id="WP_265047878.1">
    <property type="nucleotide sequence ID" value="NZ_CP100390.1"/>
</dbReference>
<gene>
    <name evidence="15" type="primary">ptsP</name>
    <name evidence="15" type="ORF">NKI27_01200</name>
</gene>
<dbReference type="InterPro" id="IPR040442">
    <property type="entry name" value="Pyrv_kinase-like_dom_sf"/>
</dbReference>
<dbReference type="InterPro" id="IPR036618">
    <property type="entry name" value="PtsI_HPr-bd_sf"/>
</dbReference>
<evidence type="ECO:0000256" key="9">
    <source>
        <dbReference type="ARBA" id="ARBA00022679"/>
    </source>
</evidence>
<dbReference type="NCBIfam" id="TIGR01417">
    <property type="entry name" value="PTS_I_fam"/>
    <property type="match status" value="1"/>
</dbReference>
<keyword evidence="12" id="KW-0418">Kinase</keyword>
<keyword evidence="16" id="KW-1185">Reference proteome</keyword>
<dbReference type="PANTHER" id="PTHR46244:SF1">
    <property type="entry name" value="PHOSPHOENOLPYRUVATE-DEPENDENT PHOSPHOTRANSFERASE SYSTEM"/>
    <property type="match status" value="1"/>
</dbReference>
<evidence type="ECO:0000256" key="7">
    <source>
        <dbReference type="ARBA" id="ARBA00022490"/>
    </source>
</evidence>
<dbReference type="EMBL" id="CP100390">
    <property type="protein sequence ID" value="UZE96392.1"/>
    <property type="molecule type" value="Genomic_DNA"/>
</dbReference>
<keyword evidence="11" id="KW-0479">Metal-binding</keyword>
<dbReference type="PROSITE" id="PS00742">
    <property type="entry name" value="PEP_ENZYMES_2"/>
    <property type="match status" value="1"/>
</dbReference>
<name>A0ABY6N315_9ALTE</name>
<reference evidence="15" key="1">
    <citation type="submission" date="2022-06" db="EMBL/GenBank/DDBJ databases">
        <title>Alkalimarinus sp. nov., isolated from gut of a Alitta virens.</title>
        <authorList>
            <person name="Yang A.I."/>
            <person name="Shin N.-R."/>
        </authorList>
    </citation>
    <scope>NUCLEOTIDE SEQUENCE</scope>
    <source>
        <strain evidence="15">A2M4</strain>
    </source>
</reference>
<dbReference type="PANTHER" id="PTHR46244">
    <property type="entry name" value="PHOSPHOENOLPYRUVATE-PROTEIN PHOSPHOTRANSFERASE"/>
    <property type="match status" value="1"/>
</dbReference>
<evidence type="ECO:0000313" key="16">
    <source>
        <dbReference type="Proteomes" id="UP001163739"/>
    </source>
</evidence>
<dbReference type="InterPro" id="IPR008731">
    <property type="entry name" value="PTS_EIN"/>
</dbReference>
<dbReference type="InterPro" id="IPR000121">
    <property type="entry name" value="PEP_util_C"/>
</dbReference>
<dbReference type="EC" id="2.7.3.9" evidence="5"/>
<keyword evidence="10" id="KW-0598">Phosphotransferase system</keyword>
<comment type="similarity">
    <text evidence="4">Belongs to the PEP-utilizing enzyme family.</text>
</comment>
<dbReference type="Pfam" id="PF00391">
    <property type="entry name" value="PEP-utilizers"/>
    <property type="match status" value="1"/>
</dbReference>
<dbReference type="SUPFAM" id="SSF52009">
    <property type="entry name" value="Phosphohistidine domain"/>
    <property type="match status" value="1"/>
</dbReference>
<dbReference type="SUPFAM" id="SSF55781">
    <property type="entry name" value="GAF domain-like"/>
    <property type="match status" value="1"/>
</dbReference>
<dbReference type="InterPro" id="IPR023151">
    <property type="entry name" value="PEP_util_CS"/>
</dbReference>
<evidence type="ECO:0000256" key="4">
    <source>
        <dbReference type="ARBA" id="ARBA00007837"/>
    </source>
</evidence>
<dbReference type="Pfam" id="PF02896">
    <property type="entry name" value="PEP-utilizers_C"/>
    <property type="match status" value="1"/>
</dbReference>
<evidence type="ECO:0000256" key="5">
    <source>
        <dbReference type="ARBA" id="ARBA00012232"/>
    </source>
</evidence>
<organism evidence="15 16">
    <name type="scientific">Alkalimarinus alittae</name>
    <dbReference type="NCBI Taxonomy" id="2961619"/>
    <lineage>
        <taxon>Bacteria</taxon>
        <taxon>Pseudomonadati</taxon>
        <taxon>Pseudomonadota</taxon>
        <taxon>Gammaproteobacteria</taxon>
        <taxon>Alteromonadales</taxon>
        <taxon>Alteromonadaceae</taxon>
        <taxon>Alkalimarinus</taxon>
    </lineage>
</organism>
<evidence type="ECO:0000256" key="6">
    <source>
        <dbReference type="ARBA" id="ARBA00022448"/>
    </source>
</evidence>
<comment type="catalytic activity">
    <reaction evidence="1">
        <text>L-histidyl-[protein] + phosphoenolpyruvate = N(pros)-phospho-L-histidyl-[protein] + pyruvate</text>
        <dbReference type="Rhea" id="RHEA:23880"/>
        <dbReference type="Rhea" id="RHEA-COMP:9745"/>
        <dbReference type="Rhea" id="RHEA-COMP:9746"/>
        <dbReference type="ChEBI" id="CHEBI:15361"/>
        <dbReference type="ChEBI" id="CHEBI:29979"/>
        <dbReference type="ChEBI" id="CHEBI:58702"/>
        <dbReference type="ChEBI" id="CHEBI:64837"/>
        <dbReference type="EC" id="2.7.3.9"/>
    </reaction>
</comment>
<dbReference type="InterPro" id="IPR036637">
    <property type="entry name" value="Phosphohistidine_dom_sf"/>
</dbReference>
<evidence type="ECO:0000256" key="12">
    <source>
        <dbReference type="ARBA" id="ARBA00022777"/>
    </source>
</evidence>
<dbReference type="InterPro" id="IPR008279">
    <property type="entry name" value="PEP-util_enz_mobile_dom"/>
</dbReference>
<dbReference type="InterPro" id="IPR029016">
    <property type="entry name" value="GAF-like_dom_sf"/>
</dbReference>
<evidence type="ECO:0000256" key="2">
    <source>
        <dbReference type="ARBA" id="ARBA00001946"/>
    </source>
</evidence>
<evidence type="ECO:0000256" key="1">
    <source>
        <dbReference type="ARBA" id="ARBA00000683"/>
    </source>
</evidence>
<protein>
    <recommendedName>
        <fullName evidence="5">phosphoenolpyruvate--protein phosphotransferase</fullName>
        <ecNumber evidence="5">2.7.3.9</ecNumber>
    </recommendedName>
</protein>
<comment type="cofactor">
    <cofactor evidence="2">
        <name>Mg(2+)</name>
        <dbReference type="ChEBI" id="CHEBI:18420"/>
    </cofactor>
</comment>
<keyword evidence="13" id="KW-0460">Magnesium</keyword>
<dbReference type="SUPFAM" id="SSF51621">
    <property type="entry name" value="Phosphoenolpyruvate/pyruvate domain"/>
    <property type="match status" value="1"/>
</dbReference>
<keyword evidence="8" id="KW-0762">Sugar transport</keyword>
<evidence type="ECO:0000256" key="8">
    <source>
        <dbReference type="ARBA" id="ARBA00022597"/>
    </source>
</evidence>
<accession>A0ABY6N315</accession>
<keyword evidence="7" id="KW-0963">Cytoplasm</keyword>
<dbReference type="Gene3D" id="3.50.30.10">
    <property type="entry name" value="Phosphohistidine domain"/>
    <property type="match status" value="1"/>
</dbReference>
<sequence>MEPLQALRKIFQEAGELSSADELLHLIVTRVKEATRSNVCSIYLADEERDDWVLVATEGLSSDAIGKVRMRTGEGLVGNICKSQSLLNLNDGSTHPNYRYFPETGEEHFAGFLGVPVISFRRVIGVLVIQSLETRCFSSEEEAFLITIAAQLAGPLKTVLSQEKLAALTNEDSNDQIKVQGIKGSAGISIGKVHFLAPYKDLATVKDTLCENVDVEIDRFRDALEEVKLEVQSGGDKLASSVPQDVHALFGVYLMMLDNDMIVKQTEERIREGFTASSALKHTIERHAQEFERMNDAYLRARAEDIRHIGNRVYARMNDQHNVVELPEEPVILVSKLLSITEIAQFPADKLAGIVCMEGSSLSHTAVLANALGVTAVMGIGDIPRHKIDQQLAVMDGYRAQVIFNASEPLQLEYRRLIEQEKKLVRGLDKLKDLPAETTDHHRINLYANTGLLADISPGLARGAEGVGLYRSEIPFMLHETFPTEDEQTQIYREVLQAYAPRSVYMRTLDIGGDKPLPYFGYSEENPYLGWRGIRFTLDNGSIFLTQIRALLKASAGLNNMKIMLPMVSRVEEVDAFRILLDEALVQLREEGHEIKRPSIGVMIEVPSAMMIIGQLAKRIDFISIGSNDLTQYLLAVDRNNPKVSSLYNFLNPAVIYSIYRIVRIAHQHRLKVSLCGEMAADPASVLLLIGMGIDTLSMSAFNLPKIKWVIRTISRKRAEALLIKVLALESEDSIREILESELIQAGLAGLIRAGN</sequence>
<evidence type="ECO:0000256" key="11">
    <source>
        <dbReference type="ARBA" id="ARBA00022723"/>
    </source>
</evidence>
<dbReference type="Proteomes" id="UP001163739">
    <property type="component" value="Chromosome"/>
</dbReference>
<dbReference type="InterPro" id="IPR015813">
    <property type="entry name" value="Pyrv/PenolPyrv_kinase-like_dom"/>
</dbReference>
<dbReference type="Pfam" id="PF01590">
    <property type="entry name" value="GAF"/>
    <property type="match status" value="1"/>
</dbReference>
<dbReference type="Pfam" id="PF05524">
    <property type="entry name" value="PEP-utilisers_N"/>
    <property type="match status" value="1"/>
</dbReference>
<dbReference type="NCBIfam" id="NF008283">
    <property type="entry name" value="PRK11061.1"/>
    <property type="match status" value="1"/>
</dbReference>
<dbReference type="Gene3D" id="3.20.20.60">
    <property type="entry name" value="Phosphoenolpyruvate-binding domains"/>
    <property type="match status" value="1"/>
</dbReference>
<dbReference type="InterPro" id="IPR003018">
    <property type="entry name" value="GAF"/>
</dbReference>
<dbReference type="SUPFAM" id="SSF47831">
    <property type="entry name" value="Enzyme I of the PEP:sugar phosphotransferase system HPr-binding (sub)domain"/>
    <property type="match status" value="1"/>
</dbReference>
<dbReference type="GO" id="GO:0008965">
    <property type="term" value="F:phosphoenolpyruvate-protein phosphotransferase activity"/>
    <property type="evidence" value="ECO:0007669"/>
    <property type="project" value="UniProtKB-EC"/>
</dbReference>
<proteinExistence type="inferred from homology"/>
<dbReference type="Gene3D" id="3.30.450.40">
    <property type="match status" value="1"/>
</dbReference>
<evidence type="ECO:0000313" key="15">
    <source>
        <dbReference type="EMBL" id="UZE96392.1"/>
    </source>
</evidence>